<organism evidence="3 4">
    <name type="scientific">Pectinatus cerevisiiphilus</name>
    <dbReference type="NCBI Taxonomy" id="86956"/>
    <lineage>
        <taxon>Bacteria</taxon>
        <taxon>Bacillati</taxon>
        <taxon>Bacillota</taxon>
        <taxon>Negativicutes</taxon>
        <taxon>Selenomonadales</taxon>
        <taxon>Selenomonadaceae</taxon>
        <taxon>Pectinatus</taxon>
    </lineage>
</organism>
<evidence type="ECO:0000313" key="3">
    <source>
        <dbReference type="EMBL" id="TCS82018.1"/>
    </source>
</evidence>
<dbReference type="InterPro" id="IPR055170">
    <property type="entry name" value="GFO_IDH_MocA-like_dom"/>
</dbReference>
<accession>A0A4R3KFG3</accession>
<feature type="domain" description="GFO/IDH/MocA-like oxidoreductase" evidence="2">
    <location>
        <begin position="139"/>
        <end position="248"/>
    </location>
</feature>
<sequence>MELAIAGTGGIVKTCLDALKTLSAVHVAAICGRPASEAKARKLADAYGIPQVYTDYDAMLKNDHIDFIYVGIINSMHFNYAKRALLAGKNVICEKPITSHIKELDELTSIATEKQLFLFEAITLLHSPNYAFIQRHLPAIGRLRIVQANYFQYSSRYDKFLQGIVLPAFDPSLSGGCLYDLNVYNLHFVMGLLGTPNDARYYANIAANGIDTSGAAILTYDGTVAVCSAAKDSESISGVILEGEKGYIHLNSTPNVCRNVILKTADNIENFDGEKYDNRMVNEFAAFAAIYKKNDLAACRKLLKHSHVVMQVMTKLRIGAGIKFSADAQ</sequence>
<dbReference type="Gene3D" id="3.30.360.10">
    <property type="entry name" value="Dihydrodipicolinate Reductase, domain 2"/>
    <property type="match status" value="1"/>
</dbReference>
<dbReference type="InterPro" id="IPR000683">
    <property type="entry name" value="Gfo/Idh/MocA-like_OxRdtase_N"/>
</dbReference>
<keyword evidence="4" id="KW-1185">Reference proteome</keyword>
<dbReference type="InterPro" id="IPR036291">
    <property type="entry name" value="NAD(P)-bd_dom_sf"/>
</dbReference>
<evidence type="ECO:0000313" key="4">
    <source>
        <dbReference type="Proteomes" id="UP000295188"/>
    </source>
</evidence>
<dbReference type="AlphaFoldDB" id="A0A4R3KFG3"/>
<dbReference type="PANTHER" id="PTHR43054:SF1">
    <property type="entry name" value="SCYLLO-INOSITOL 2-DEHYDROGENASE (NADP(+)) IOLU"/>
    <property type="match status" value="1"/>
</dbReference>
<dbReference type="OrthoDB" id="9802794at2"/>
<protein>
    <submittedName>
        <fullName evidence="3">Putative dehydrogenase</fullName>
    </submittedName>
</protein>
<gene>
    <name evidence="3" type="ORF">EDC37_101190</name>
</gene>
<name>A0A4R3KFG3_9FIRM</name>
<dbReference type="GO" id="GO:0000166">
    <property type="term" value="F:nucleotide binding"/>
    <property type="evidence" value="ECO:0007669"/>
    <property type="project" value="InterPro"/>
</dbReference>
<feature type="domain" description="Gfo/Idh/MocA-like oxidoreductase N-terminal" evidence="1">
    <location>
        <begin position="3"/>
        <end position="118"/>
    </location>
</feature>
<dbReference type="PANTHER" id="PTHR43054">
    <property type="match status" value="1"/>
</dbReference>
<dbReference type="SUPFAM" id="SSF55347">
    <property type="entry name" value="Glyceraldehyde-3-phosphate dehydrogenase-like, C-terminal domain"/>
    <property type="match status" value="1"/>
</dbReference>
<dbReference type="SUPFAM" id="SSF51735">
    <property type="entry name" value="NAD(P)-binding Rossmann-fold domains"/>
    <property type="match status" value="1"/>
</dbReference>
<dbReference type="RefSeq" id="WP_132546983.1">
    <property type="nucleotide sequence ID" value="NZ_SMAA01000001.1"/>
</dbReference>
<proteinExistence type="predicted"/>
<comment type="caution">
    <text evidence="3">The sequence shown here is derived from an EMBL/GenBank/DDBJ whole genome shotgun (WGS) entry which is preliminary data.</text>
</comment>
<dbReference type="Gene3D" id="3.40.50.720">
    <property type="entry name" value="NAD(P)-binding Rossmann-like Domain"/>
    <property type="match status" value="1"/>
</dbReference>
<dbReference type="EMBL" id="SMAA01000001">
    <property type="protein sequence ID" value="TCS82018.1"/>
    <property type="molecule type" value="Genomic_DNA"/>
</dbReference>
<reference evidence="3 4" key="1">
    <citation type="submission" date="2019-03" db="EMBL/GenBank/DDBJ databases">
        <title>Genomic Encyclopedia of Type Strains, Phase IV (KMG-IV): sequencing the most valuable type-strain genomes for metagenomic binning, comparative biology and taxonomic classification.</title>
        <authorList>
            <person name="Goeker M."/>
        </authorList>
    </citation>
    <scope>NUCLEOTIDE SEQUENCE [LARGE SCALE GENOMIC DNA]</scope>
    <source>
        <strain evidence="3 4">DSM 20467</strain>
    </source>
</reference>
<evidence type="ECO:0000259" key="1">
    <source>
        <dbReference type="Pfam" id="PF01408"/>
    </source>
</evidence>
<dbReference type="Pfam" id="PF22725">
    <property type="entry name" value="GFO_IDH_MocA_C3"/>
    <property type="match status" value="1"/>
</dbReference>
<evidence type="ECO:0000259" key="2">
    <source>
        <dbReference type="Pfam" id="PF22725"/>
    </source>
</evidence>
<dbReference type="Pfam" id="PF01408">
    <property type="entry name" value="GFO_IDH_MocA"/>
    <property type="match status" value="1"/>
</dbReference>
<dbReference type="Proteomes" id="UP000295188">
    <property type="component" value="Unassembled WGS sequence"/>
</dbReference>